<organism evidence="2 3">
    <name type="scientific">Emiliania huxleyi (strain CCMP1516)</name>
    <dbReference type="NCBI Taxonomy" id="280463"/>
    <lineage>
        <taxon>Eukaryota</taxon>
        <taxon>Haptista</taxon>
        <taxon>Haptophyta</taxon>
        <taxon>Prymnesiophyceae</taxon>
        <taxon>Isochrysidales</taxon>
        <taxon>Noelaerhabdaceae</taxon>
        <taxon>Emiliania</taxon>
    </lineage>
</organism>
<evidence type="ECO:0000256" key="1">
    <source>
        <dbReference type="SAM" id="SignalP"/>
    </source>
</evidence>
<dbReference type="PaxDb" id="2903-EOD07777"/>
<feature type="signal peptide" evidence="1">
    <location>
        <begin position="1"/>
        <end position="16"/>
    </location>
</feature>
<feature type="chain" id="PRO_5044053482" description="SPRY domain-containing protein" evidence="1">
    <location>
        <begin position="17"/>
        <end position="166"/>
    </location>
</feature>
<dbReference type="GeneID" id="17253928"/>
<evidence type="ECO:0000313" key="2">
    <source>
        <dbReference type="EnsemblProtists" id="EOD07777"/>
    </source>
</evidence>
<dbReference type="RefSeq" id="XP_005785762.1">
    <property type="nucleotide sequence ID" value="XM_005785705.1"/>
</dbReference>
<sequence length="166" mass="17993">MTARALLLAFLAVGDGLRVPRARLSPRGGAVSCVARFGGTPMRPEEEEQHARAAELPSELAGGWEVRSSYSGAEETWVELLPDGSAEGSARSFSRGRGWRAAPREGGKVGWRLTVTMEDKISSPLTFDGTVREDEYVGLSYSGRVLAPSKRTGQPAEVGEFRAWQR</sequence>
<dbReference type="EnsemblProtists" id="EOD07777">
    <property type="protein sequence ID" value="EOD07777"/>
    <property type="gene ID" value="EMIHUDRAFT_258535"/>
</dbReference>
<reference evidence="2" key="2">
    <citation type="submission" date="2024-10" db="UniProtKB">
        <authorList>
            <consortium name="EnsemblProtists"/>
        </authorList>
    </citation>
    <scope>IDENTIFICATION</scope>
</reference>
<keyword evidence="3" id="KW-1185">Reference proteome</keyword>
<dbReference type="GeneID" id="17278603"/>
<dbReference type="KEGG" id="ehx:EMIHUDRAFT_229892"/>
<dbReference type="KEGG" id="ehx:EMIHUDRAFT_258535"/>
<dbReference type="AlphaFoldDB" id="A0A0D3I942"/>
<dbReference type="EnsemblProtists" id="EOD33333">
    <property type="protein sequence ID" value="EOD33333"/>
    <property type="gene ID" value="EMIHUDRAFT_229892"/>
</dbReference>
<evidence type="ECO:0000313" key="3">
    <source>
        <dbReference type="Proteomes" id="UP000013827"/>
    </source>
</evidence>
<evidence type="ECO:0008006" key="4">
    <source>
        <dbReference type="Google" id="ProtNLM"/>
    </source>
</evidence>
<proteinExistence type="predicted"/>
<reference evidence="3" key="1">
    <citation type="journal article" date="2013" name="Nature">
        <title>Pan genome of the phytoplankton Emiliania underpins its global distribution.</title>
        <authorList>
            <person name="Read B.A."/>
            <person name="Kegel J."/>
            <person name="Klute M.J."/>
            <person name="Kuo A."/>
            <person name="Lefebvre S.C."/>
            <person name="Maumus F."/>
            <person name="Mayer C."/>
            <person name="Miller J."/>
            <person name="Monier A."/>
            <person name="Salamov A."/>
            <person name="Young J."/>
            <person name="Aguilar M."/>
            <person name="Claverie J.M."/>
            <person name="Frickenhaus S."/>
            <person name="Gonzalez K."/>
            <person name="Herman E.K."/>
            <person name="Lin Y.C."/>
            <person name="Napier J."/>
            <person name="Ogata H."/>
            <person name="Sarno A.F."/>
            <person name="Shmutz J."/>
            <person name="Schroeder D."/>
            <person name="de Vargas C."/>
            <person name="Verret F."/>
            <person name="von Dassow P."/>
            <person name="Valentin K."/>
            <person name="Van de Peer Y."/>
            <person name="Wheeler G."/>
            <person name="Dacks J.B."/>
            <person name="Delwiche C.F."/>
            <person name="Dyhrman S.T."/>
            <person name="Glockner G."/>
            <person name="John U."/>
            <person name="Richards T."/>
            <person name="Worden A.Z."/>
            <person name="Zhang X."/>
            <person name="Grigoriev I.V."/>
            <person name="Allen A.E."/>
            <person name="Bidle K."/>
            <person name="Borodovsky M."/>
            <person name="Bowler C."/>
            <person name="Brownlee C."/>
            <person name="Cock J.M."/>
            <person name="Elias M."/>
            <person name="Gladyshev V.N."/>
            <person name="Groth M."/>
            <person name="Guda C."/>
            <person name="Hadaegh A."/>
            <person name="Iglesias-Rodriguez M.D."/>
            <person name="Jenkins J."/>
            <person name="Jones B.M."/>
            <person name="Lawson T."/>
            <person name="Leese F."/>
            <person name="Lindquist E."/>
            <person name="Lobanov A."/>
            <person name="Lomsadze A."/>
            <person name="Malik S.B."/>
            <person name="Marsh M.E."/>
            <person name="Mackinder L."/>
            <person name="Mock T."/>
            <person name="Mueller-Roeber B."/>
            <person name="Pagarete A."/>
            <person name="Parker M."/>
            <person name="Probert I."/>
            <person name="Quesneville H."/>
            <person name="Raines C."/>
            <person name="Rensing S.A."/>
            <person name="Riano-Pachon D.M."/>
            <person name="Richier S."/>
            <person name="Rokitta S."/>
            <person name="Shiraiwa Y."/>
            <person name="Soanes D.M."/>
            <person name="van der Giezen M."/>
            <person name="Wahlund T.M."/>
            <person name="Williams B."/>
            <person name="Wilson W."/>
            <person name="Wolfe G."/>
            <person name="Wurch L.L."/>
        </authorList>
    </citation>
    <scope>NUCLEOTIDE SEQUENCE</scope>
</reference>
<protein>
    <recommendedName>
        <fullName evidence="4">SPRY domain-containing protein</fullName>
    </recommendedName>
</protein>
<dbReference type="RefSeq" id="XP_005760206.1">
    <property type="nucleotide sequence ID" value="XM_005760149.1"/>
</dbReference>
<accession>A0A0D3I942</accession>
<dbReference type="HOGENOM" id="CLU_1605784_0_0_1"/>
<name>A0A0D3I942_EMIH1</name>
<dbReference type="Proteomes" id="UP000013827">
    <property type="component" value="Unassembled WGS sequence"/>
</dbReference>
<keyword evidence="1" id="KW-0732">Signal</keyword>